<dbReference type="Gene3D" id="3.40.50.300">
    <property type="entry name" value="P-loop containing nucleotide triphosphate hydrolases"/>
    <property type="match status" value="1"/>
</dbReference>
<dbReference type="InterPro" id="IPR058922">
    <property type="entry name" value="WHD_DRP"/>
</dbReference>
<evidence type="ECO:0000256" key="8">
    <source>
        <dbReference type="ARBA" id="ARBA00022821"/>
    </source>
</evidence>
<dbReference type="FunFam" id="3.40.50.300:FF:001091">
    <property type="entry name" value="Probable disease resistance protein At1g61300"/>
    <property type="match status" value="1"/>
</dbReference>
<dbReference type="SUPFAM" id="SSF52540">
    <property type="entry name" value="P-loop containing nucleoside triphosphate hydrolases"/>
    <property type="match status" value="1"/>
</dbReference>
<keyword evidence="5" id="KW-0433">Leucine-rich repeat</keyword>
<dbReference type="SUPFAM" id="SSF52047">
    <property type="entry name" value="RNI-like"/>
    <property type="match status" value="1"/>
</dbReference>
<keyword evidence="9" id="KW-0067">ATP-binding</keyword>
<comment type="similarity">
    <text evidence="3">Belongs to the disease resistance NB-LRR family.</text>
</comment>
<keyword evidence="15" id="KW-1185">Reference proteome</keyword>
<dbReference type="FunFam" id="1.10.10.10:FF:000322">
    <property type="entry name" value="Probable disease resistance protein At1g63360"/>
    <property type="match status" value="1"/>
</dbReference>
<dbReference type="Pfam" id="PF00931">
    <property type="entry name" value="NB-ARC"/>
    <property type="match status" value="1"/>
</dbReference>
<comment type="subcellular location">
    <subcellularLocation>
        <location evidence="2">Cytoplasm</location>
    </subcellularLocation>
    <subcellularLocation>
        <location evidence="1">Membrane</location>
        <topology evidence="1">Peripheral membrane protein</topology>
    </subcellularLocation>
</comment>
<evidence type="ECO:0000259" key="12">
    <source>
        <dbReference type="Pfam" id="PF00931"/>
    </source>
</evidence>
<dbReference type="InterPro" id="IPR042197">
    <property type="entry name" value="Apaf_helical"/>
</dbReference>
<dbReference type="InterPro" id="IPR002182">
    <property type="entry name" value="NB-ARC"/>
</dbReference>
<dbReference type="InterPro" id="IPR044974">
    <property type="entry name" value="Disease_R_plants"/>
</dbReference>
<dbReference type="PANTHER" id="PTHR23155:SF1152">
    <property type="entry name" value="AAA+ ATPASE DOMAIN-CONTAINING PROTEIN"/>
    <property type="match status" value="1"/>
</dbReference>
<proteinExistence type="inferred from homology"/>
<keyword evidence="4" id="KW-0963">Cytoplasm</keyword>
<gene>
    <name evidence="14" type="ORF">AABB24_000024</name>
</gene>
<dbReference type="GO" id="GO:0051607">
    <property type="term" value="P:defense response to virus"/>
    <property type="evidence" value="ECO:0007669"/>
    <property type="project" value="UniProtKB-ARBA"/>
</dbReference>
<dbReference type="GO" id="GO:0016020">
    <property type="term" value="C:membrane"/>
    <property type="evidence" value="ECO:0007669"/>
    <property type="project" value="UniProtKB-SubCell"/>
</dbReference>
<evidence type="ECO:0000256" key="5">
    <source>
        <dbReference type="ARBA" id="ARBA00022614"/>
    </source>
</evidence>
<evidence type="ECO:0000256" key="2">
    <source>
        <dbReference type="ARBA" id="ARBA00004496"/>
    </source>
</evidence>
<dbReference type="Proteomes" id="UP001627284">
    <property type="component" value="Unassembled WGS sequence"/>
</dbReference>
<evidence type="ECO:0000256" key="9">
    <source>
        <dbReference type="ARBA" id="ARBA00022840"/>
    </source>
</evidence>
<dbReference type="PRINTS" id="PR00364">
    <property type="entry name" value="DISEASERSIST"/>
</dbReference>
<keyword evidence="11" id="KW-0472">Membrane</keyword>
<dbReference type="InterPro" id="IPR036388">
    <property type="entry name" value="WH-like_DNA-bd_sf"/>
</dbReference>
<organism evidence="14 15">
    <name type="scientific">Solanum stoloniferum</name>
    <dbReference type="NCBI Taxonomy" id="62892"/>
    <lineage>
        <taxon>Eukaryota</taxon>
        <taxon>Viridiplantae</taxon>
        <taxon>Streptophyta</taxon>
        <taxon>Embryophyta</taxon>
        <taxon>Tracheophyta</taxon>
        <taxon>Spermatophyta</taxon>
        <taxon>Magnoliopsida</taxon>
        <taxon>eudicotyledons</taxon>
        <taxon>Gunneridae</taxon>
        <taxon>Pentapetalae</taxon>
        <taxon>asterids</taxon>
        <taxon>lamiids</taxon>
        <taxon>Solanales</taxon>
        <taxon>Solanaceae</taxon>
        <taxon>Solanoideae</taxon>
        <taxon>Solaneae</taxon>
        <taxon>Solanum</taxon>
    </lineage>
</organism>
<dbReference type="GO" id="GO:0005524">
    <property type="term" value="F:ATP binding"/>
    <property type="evidence" value="ECO:0007669"/>
    <property type="project" value="UniProtKB-KW"/>
</dbReference>
<evidence type="ECO:0000256" key="1">
    <source>
        <dbReference type="ARBA" id="ARBA00004170"/>
    </source>
</evidence>
<evidence type="ECO:0000259" key="13">
    <source>
        <dbReference type="Pfam" id="PF23559"/>
    </source>
</evidence>
<dbReference type="InterPro" id="IPR027417">
    <property type="entry name" value="P-loop_NTPase"/>
</dbReference>
<dbReference type="Gene3D" id="1.20.5.4130">
    <property type="match status" value="1"/>
</dbReference>
<reference evidence="14 15" key="1">
    <citation type="submission" date="2024-05" db="EMBL/GenBank/DDBJ databases">
        <title>De novo assembly of an allotetraploid wild potato.</title>
        <authorList>
            <person name="Hosaka A.J."/>
        </authorList>
    </citation>
    <scope>NUCLEOTIDE SEQUENCE [LARGE SCALE GENOMIC DNA]</scope>
    <source>
        <tissue evidence="14">Young leaves</tissue>
    </source>
</reference>
<dbReference type="Gene3D" id="1.10.10.10">
    <property type="entry name" value="Winged helix-like DNA-binding domain superfamily/Winged helix DNA-binding domain"/>
    <property type="match status" value="1"/>
</dbReference>
<dbReference type="AlphaFoldDB" id="A0ABD2VGJ6"/>
<evidence type="ECO:0000256" key="10">
    <source>
        <dbReference type="ARBA" id="ARBA00023054"/>
    </source>
</evidence>
<evidence type="ECO:0000313" key="14">
    <source>
        <dbReference type="EMBL" id="KAL3379097.1"/>
    </source>
</evidence>
<keyword evidence="8" id="KW-0611">Plant defense</keyword>
<feature type="domain" description="Disease resistance protein winged helix" evidence="13">
    <location>
        <begin position="851"/>
        <end position="921"/>
    </location>
</feature>
<keyword evidence="7" id="KW-0547">Nucleotide-binding</keyword>
<keyword evidence="6" id="KW-0677">Repeat</keyword>
<evidence type="ECO:0000256" key="6">
    <source>
        <dbReference type="ARBA" id="ARBA00022737"/>
    </source>
</evidence>
<evidence type="ECO:0000313" key="15">
    <source>
        <dbReference type="Proteomes" id="UP001627284"/>
    </source>
</evidence>
<feature type="domain" description="NB-ARC" evidence="12">
    <location>
        <begin position="598"/>
        <end position="766"/>
    </location>
</feature>
<evidence type="ECO:0000256" key="3">
    <source>
        <dbReference type="ARBA" id="ARBA00008894"/>
    </source>
</evidence>
<keyword evidence="10" id="KW-0175">Coiled coil</keyword>
<dbReference type="GO" id="GO:0005737">
    <property type="term" value="C:cytoplasm"/>
    <property type="evidence" value="ECO:0007669"/>
    <property type="project" value="UniProtKB-SubCell"/>
</dbReference>
<dbReference type="Pfam" id="PF23559">
    <property type="entry name" value="WHD_DRP"/>
    <property type="match status" value="1"/>
</dbReference>
<accession>A0ABD2VGJ6</accession>
<dbReference type="EMBL" id="JBJKTR010000001">
    <property type="protein sequence ID" value="KAL3379097.1"/>
    <property type="molecule type" value="Genomic_DNA"/>
</dbReference>
<evidence type="ECO:0000256" key="7">
    <source>
        <dbReference type="ARBA" id="ARBA00022741"/>
    </source>
</evidence>
<evidence type="ECO:0008006" key="16">
    <source>
        <dbReference type="Google" id="ProtNLM"/>
    </source>
</evidence>
<comment type="caution">
    <text evidence="14">The sequence shown here is derived from an EMBL/GenBank/DDBJ whole genome shotgun (WGS) entry which is preliminary data.</text>
</comment>
<name>A0ABD2VGJ6_9SOLN</name>
<dbReference type="PANTHER" id="PTHR23155">
    <property type="entry name" value="DISEASE RESISTANCE PROTEIN RP"/>
    <property type="match status" value="1"/>
</dbReference>
<dbReference type="Gene3D" id="1.10.8.430">
    <property type="entry name" value="Helical domain of apoptotic protease-activating factors"/>
    <property type="match status" value="1"/>
</dbReference>
<sequence length="1204" mass="141076">MAAYAAVTSLLHTLDSLSQTRILYRKKQTEVLSDKYTFLKTFLEDFTNIFHEYVKMKHLERMIQEAANGVEDTIDSHVSDRHVLVQSKRVRRKANTIFHQNLEYAIEEIGLIQKEVMKKIKVNSKIFLEEFTNIFHEDTIDSYVSDRHVLVQSKRVRRKANTINSHVSDRHVLVQSKRVRRKTNTIFRQNLEYAIEEIGLIQKEVMKKIKVNSKIFLEEFTNIFHEDTIDSYVSDRHVLVQSKRVRRKANTINSHVSDRHVLVQSKRVRRKTNTIFRQNLEYAIEEIGLIQKEVMKKIKVNSKIFLEEFTNIFHEDTIDSYVSDRHVLVQSKRVRRKANTINSHVSDRHVLVQSKRVRRKTNTIFRQNLEYAIEEIGLIQKEVMKKIKVNSKIFLEEFTNIFHEDTIDSYVSDRHVLVQSKRVRRKANTINSHVSDRHVLVQSKRVRRKTNTIFRQNLEYAIEEIGLIQKEVMKKIKVNSKIFLEEFTNIFHEDTIDSYVSDRHVLVQSKRVRRKANTINSHVSDRHVLVQSKRVRRKTNTIFRQNLEYAIEEIGLIQKEVMKKIKVSSFNSKISHSRDTSTLLPLDQKDIIVGLDEDLLKIKERLTVQSPRLEVVPIIGMGGIGKTTLARRVYDDSLIAYHFYVRAWTNVSQEFDTREIFLGILRSIGAVNDEVERNSTNEQLAERVYRSLKGRKYLIVLDDMWSIEAWQRVRRSFPDDHNGSRIVLTTRLVDVASCACSGNSLHQMRFLSVEESWTLLRDKVFGNGSYPPELEKIGRYIGHQCQGLPLAVVAIGGLLSKMSKETSSWENVAEKVRSLMTSDTMGCLNILSLSYNHLPQYLKTCFLYMGVFAETREIPVWKLIKLWISEGFVKKVNHKNLEDVAEENLRELVDRSLVLLGKHTSLGKIKTCKMHYLVRDMCLREAQYENFIHFKTRYDHDDLLENISCLRRVADFQKYTRSGLSKLMPFTRSVFFKYSYFFLNCLQSSFRLLRILDVCSTSLFCCSQPISELVHLRYLACPSFDGLVQSLCKLRNIQNLVIHDDRSCLIPYKLDVRIESLPWEVVNMPQLRHIHTKKLSLFIPRPTSLIAERENHLQTITGLIPSSCNDEVFLRIPNLKKLGILIFDHLYTQKCYCLENLVHLTQLEKLKVEVGESYMLIFRRISEGWVDIPHCDNFPPNLKKLTLCRTKLQWEDVEHSQKIT</sequence>
<evidence type="ECO:0000256" key="4">
    <source>
        <dbReference type="ARBA" id="ARBA00022490"/>
    </source>
</evidence>
<evidence type="ECO:0000256" key="11">
    <source>
        <dbReference type="ARBA" id="ARBA00023136"/>
    </source>
</evidence>
<protein>
    <recommendedName>
        <fullName evidence="16">NB-ARC domain-containing protein</fullName>
    </recommendedName>
</protein>